<evidence type="ECO:0000313" key="4">
    <source>
        <dbReference type="Proteomes" id="UP000308528"/>
    </source>
</evidence>
<comment type="caution">
    <text evidence="3">The sequence shown here is derived from an EMBL/GenBank/DDBJ whole genome shotgun (WGS) entry which is preliminary data.</text>
</comment>
<accession>A0A4S4NK65</accession>
<keyword evidence="4" id="KW-1185">Reference proteome</keyword>
<evidence type="ECO:0000256" key="1">
    <source>
        <dbReference type="SAM" id="MobiDB-lite"/>
    </source>
</evidence>
<proteinExistence type="predicted"/>
<protein>
    <submittedName>
        <fullName evidence="3">Uncharacterized protein</fullName>
    </submittedName>
</protein>
<feature type="transmembrane region" description="Helical" evidence="2">
    <location>
        <begin position="130"/>
        <end position="149"/>
    </location>
</feature>
<feature type="compositionally biased region" description="Basic residues" evidence="1">
    <location>
        <begin position="243"/>
        <end position="253"/>
    </location>
</feature>
<dbReference type="EMBL" id="SRSF01000008">
    <property type="protein sequence ID" value="THH36530.1"/>
    <property type="molecule type" value="Genomic_DNA"/>
</dbReference>
<feature type="transmembrane region" description="Helical" evidence="2">
    <location>
        <begin position="105"/>
        <end position="124"/>
    </location>
</feature>
<dbReference type="OrthoDB" id="1435577at2"/>
<name>A0A4S4NK65_9BACT</name>
<keyword evidence="2" id="KW-0812">Transmembrane</keyword>
<dbReference type="AlphaFoldDB" id="A0A4S4NK65"/>
<keyword evidence="2" id="KW-1133">Transmembrane helix</keyword>
<keyword evidence="2" id="KW-0472">Membrane</keyword>
<reference evidence="3 4" key="1">
    <citation type="submission" date="2019-04" db="EMBL/GenBank/DDBJ databases">
        <title>Lewinella litorea sp. nov., isolated from a marine sand.</title>
        <authorList>
            <person name="Yoon J.-H."/>
        </authorList>
    </citation>
    <scope>NUCLEOTIDE SEQUENCE [LARGE SCALE GENOMIC DNA]</scope>
    <source>
        <strain evidence="3 4">HSMS-39</strain>
    </source>
</reference>
<evidence type="ECO:0000313" key="3">
    <source>
        <dbReference type="EMBL" id="THH36530.1"/>
    </source>
</evidence>
<feature type="region of interest" description="Disordered" evidence="1">
    <location>
        <begin position="237"/>
        <end position="261"/>
    </location>
</feature>
<gene>
    <name evidence="3" type="ORF">E4021_14785</name>
</gene>
<evidence type="ECO:0000256" key="2">
    <source>
        <dbReference type="SAM" id="Phobius"/>
    </source>
</evidence>
<dbReference type="Proteomes" id="UP000308528">
    <property type="component" value="Unassembled WGS sequence"/>
</dbReference>
<organism evidence="3 4">
    <name type="scientific">Neolewinella litorea</name>
    <dbReference type="NCBI Taxonomy" id="2562452"/>
    <lineage>
        <taxon>Bacteria</taxon>
        <taxon>Pseudomonadati</taxon>
        <taxon>Bacteroidota</taxon>
        <taxon>Saprospiria</taxon>
        <taxon>Saprospirales</taxon>
        <taxon>Lewinellaceae</taxon>
        <taxon>Neolewinella</taxon>
    </lineage>
</organism>
<dbReference type="RefSeq" id="WP_136460150.1">
    <property type="nucleotide sequence ID" value="NZ_SRSF01000008.1"/>
</dbReference>
<sequence length="261" mass="29595">MNHTSTAEEHTKLPDPLDLILDAHHAYTPETLAAAGYDQDTINKVQHIRMQLQQHFSNQQELVKKQQDFMEESATDTFALIKSLKHSLNLTLHESEHTQWVAKTMYILTFLLGFALICVAVYFGTRGEQVLSIAFGTFGMASIVGIMLSDPPLKLQDSRSNYTQLTVGVLAWFTDLIDKQAMTQSLQTNLLSLQQQAQDIPTLLRVQETVLQQYMTLSNAQIENTAKVLRLLEEVAEPSNRPQAKKRSRKKEKSARLLRTQ</sequence>